<dbReference type="Proteomes" id="UP000191448">
    <property type="component" value="Unassembled WGS sequence"/>
</dbReference>
<feature type="transmembrane region" description="Helical" evidence="8">
    <location>
        <begin position="263"/>
        <end position="286"/>
    </location>
</feature>
<evidence type="ECO:0000256" key="2">
    <source>
        <dbReference type="ARBA" id="ARBA00009773"/>
    </source>
</evidence>
<dbReference type="GO" id="GO:0005886">
    <property type="term" value="C:plasma membrane"/>
    <property type="evidence" value="ECO:0007669"/>
    <property type="project" value="UniProtKB-SubCell"/>
</dbReference>
<comment type="caution">
    <text evidence="9">The sequence shown here is derived from an EMBL/GenBank/DDBJ whole genome shotgun (WGS) entry which is preliminary data.</text>
</comment>
<proteinExistence type="inferred from homology"/>
<feature type="transmembrane region" description="Helical" evidence="8">
    <location>
        <begin position="293"/>
        <end position="315"/>
    </location>
</feature>
<evidence type="ECO:0000256" key="5">
    <source>
        <dbReference type="ARBA" id="ARBA00022692"/>
    </source>
</evidence>
<feature type="transmembrane region" description="Helical" evidence="8">
    <location>
        <begin position="82"/>
        <end position="107"/>
    </location>
</feature>
<organism evidence="9 10">
    <name type="scientific">Clostridium thermobutyricum DSM 4928</name>
    <dbReference type="NCBI Taxonomy" id="1121339"/>
    <lineage>
        <taxon>Bacteria</taxon>
        <taxon>Bacillati</taxon>
        <taxon>Bacillota</taxon>
        <taxon>Clostridia</taxon>
        <taxon>Eubacteriales</taxon>
        <taxon>Clostridiaceae</taxon>
        <taxon>Clostridium</taxon>
    </lineage>
</organism>
<keyword evidence="5 8" id="KW-0812">Transmembrane</keyword>
<dbReference type="PANTHER" id="PTHR21716:SF53">
    <property type="entry name" value="PERMEASE PERM-RELATED"/>
    <property type="match status" value="1"/>
</dbReference>
<feature type="transmembrane region" description="Helical" evidence="8">
    <location>
        <begin position="9"/>
        <end position="26"/>
    </location>
</feature>
<dbReference type="GO" id="GO:0055085">
    <property type="term" value="P:transmembrane transport"/>
    <property type="evidence" value="ECO:0007669"/>
    <property type="project" value="TreeGrafter"/>
</dbReference>
<evidence type="ECO:0000313" key="10">
    <source>
        <dbReference type="Proteomes" id="UP000191448"/>
    </source>
</evidence>
<dbReference type="PANTHER" id="PTHR21716">
    <property type="entry name" value="TRANSMEMBRANE PROTEIN"/>
    <property type="match status" value="1"/>
</dbReference>
<sequence>MNIRNLRKSYALQIGVILILLVYFLFKLDDVHRYLSSFSDMMTPIFIAFALAFILNLVVRFLENKIVYKFILKKKTPKNRGIVRGICIILSILIVFGIITTVAFVIIPKVIESLIQIAGAAPRYIMQFEQTIEKWFHISSTSEITHSLYNEAFGAWKNILSIGTNIITTSLSSIVSFTISFTSGVVDFIMSLILAIYMLFSKEMLIKQVKKVIYALLRKNEADKFVNVLKILNNSFASFITGQCTEAFIVAILSFILMTILRIPYAMLIAALLGVTGVIPILGAFIGIIPSVFLLLMISPIKAITFVIAIVALQQVESNIIYPRVVGSSVGLSSLWIMIAIIVGSYVYGILGILIGIPLISAFYKIFRDYVNKRLHDKDISI</sequence>
<evidence type="ECO:0000256" key="6">
    <source>
        <dbReference type="ARBA" id="ARBA00022989"/>
    </source>
</evidence>
<protein>
    <submittedName>
        <fullName evidence="9">Pheromone autoinducer 2 transporter</fullName>
    </submittedName>
</protein>
<reference evidence="9 10" key="1">
    <citation type="submission" date="2016-02" db="EMBL/GenBank/DDBJ databases">
        <title>Genome sequence of Clostridium thermobutyricum DSM 4928.</title>
        <authorList>
            <person name="Poehlein A."/>
            <person name="Daniel R."/>
        </authorList>
    </citation>
    <scope>NUCLEOTIDE SEQUENCE [LARGE SCALE GENOMIC DNA]</scope>
    <source>
        <strain evidence="9 10">DSM 4928</strain>
    </source>
</reference>
<dbReference type="RefSeq" id="WP_158082705.1">
    <property type="nucleotide sequence ID" value="NZ_LTAY01000047.1"/>
</dbReference>
<keyword evidence="6 8" id="KW-1133">Transmembrane helix</keyword>
<dbReference type="EMBL" id="LTAY01000047">
    <property type="protein sequence ID" value="OPX47489.1"/>
    <property type="molecule type" value="Genomic_DNA"/>
</dbReference>
<evidence type="ECO:0000313" key="9">
    <source>
        <dbReference type="EMBL" id="OPX47489.1"/>
    </source>
</evidence>
<dbReference type="Pfam" id="PF01594">
    <property type="entry name" value="AI-2E_transport"/>
    <property type="match status" value="1"/>
</dbReference>
<accession>A0A1V4SW15</accession>
<evidence type="ECO:0000256" key="3">
    <source>
        <dbReference type="ARBA" id="ARBA00022448"/>
    </source>
</evidence>
<keyword evidence="4" id="KW-1003">Cell membrane</keyword>
<keyword evidence="3" id="KW-0813">Transport</keyword>
<dbReference type="AlphaFoldDB" id="A0A1V4SW15"/>
<evidence type="ECO:0000256" key="1">
    <source>
        <dbReference type="ARBA" id="ARBA00004651"/>
    </source>
</evidence>
<dbReference type="InterPro" id="IPR002549">
    <property type="entry name" value="AI-2E-like"/>
</dbReference>
<keyword evidence="7 8" id="KW-0472">Membrane</keyword>
<comment type="similarity">
    <text evidence="2">Belongs to the autoinducer-2 exporter (AI-2E) (TC 2.A.86) family.</text>
</comment>
<evidence type="ECO:0000256" key="8">
    <source>
        <dbReference type="SAM" id="Phobius"/>
    </source>
</evidence>
<gene>
    <name evidence="9" type="ORF">CLTHE_18400</name>
</gene>
<feature type="transmembrane region" description="Helical" evidence="8">
    <location>
        <begin position="41"/>
        <end position="62"/>
    </location>
</feature>
<name>A0A1V4SW15_9CLOT</name>
<comment type="subcellular location">
    <subcellularLocation>
        <location evidence="1">Cell membrane</location>
        <topology evidence="1">Multi-pass membrane protein</topology>
    </subcellularLocation>
</comment>
<feature type="transmembrane region" description="Helical" evidence="8">
    <location>
        <begin position="335"/>
        <end position="364"/>
    </location>
</feature>
<feature type="transmembrane region" description="Helical" evidence="8">
    <location>
        <begin position="174"/>
        <end position="200"/>
    </location>
</feature>
<evidence type="ECO:0000256" key="4">
    <source>
        <dbReference type="ARBA" id="ARBA00022475"/>
    </source>
</evidence>
<evidence type="ECO:0000256" key="7">
    <source>
        <dbReference type="ARBA" id="ARBA00023136"/>
    </source>
</evidence>
<feature type="transmembrane region" description="Helical" evidence="8">
    <location>
        <begin position="236"/>
        <end position="257"/>
    </location>
</feature>
<dbReference type="OrthoDB" id="9793390at2"/>